<evidence type="ECO:0000256" key="1">
    <source>
        <dbReference type="SAM" id="MobiDB-lite"/>
    </source>
</evidence>
<proteinExistence type="predicted"/>
<comment type="caution">
    <text evidence="2">The sequence shown here is derived from an EMBL/GenBank/DDBJ whole genome shotgun (WGS) entry which is preliminary data.</text>
</comment>
<dbReference type="Proteomes" id="UP001482620">
    <property type="component" value="Unassembled WGS sequence"/>
</dbReference>
<name>A0ABV0UGC0_9TELE</name>
<gene>
    <name evidence="2" type="ORF">ILYODFUR_010330</name>
</gene>
<accession>A0ABV0UGC0</accession>
<feature type="region of interest" description="Disordered" evidence="1">
    <location>
        <begin position="53"/>
        <end position="78"/>
    </location>
</feature>
<protein>
    <submittedName>
        <fullName evidence="2">Uncharacterized protein</fullName>
    </submittedName>
</protein>
<evidence type="ECO:0000313" key="2">
    <source>
        <dbReference type="EMBL" id="MEQ2243776.1"/>
    </source>
</evidence>
<keyword evidence="3" id="KW-1185">Reference proteome</keyword>
<sequence length="78" mass="8152">MKTMGEESCKVVLCGYLVTEKESLFFCSSHRGSCSLVEKGVLPLEVDNEGATSSFGAADQSAVDDRMGTPAAATKSEG</sequence>
<feature type="non-terminal residue" evidence="2">
    <location>
        <position position="78"/>
    </location>
</feature>
<organism evidence="2 3">
    <name type="scientific">Ilyodon furcidens</name>
    <name type="common">goldbreast splitfin</name>
    <dbReference type="NCBI Taxonomy" id="33524"/>
    <lineage>
        <taxon>Eukaryota</taxon>
        <taxon>Metazoa</taxon>
        <taxon>Chordata</taxon>
        <taxon>Craniata</taxon>
        <taxon>Vertebrata</taxon>
        <taxon>Euteleostomi</taxon>
        <taxon>Actinopterygii</taxon>
        <taxon>Neopterygii</taxon>
        <taxon>Teleostei</taxon>
        <taxon>Neoteleostei</taxon>
        <taxon>Acanthomorphata</taxon>
        <taxon>Ovalentaria</taxon>
        <taxon>Atherinomorphae</taxon>
        <taxon>Cyprinodontiformes</taxon>
        <taxon>Goodeidae</taxon>
        <taxon>Ilyodon</taxon>
    </lineage>
</organism>
<dbReference type="EMBL" id="JAHRIQ010070261">
    <property type="protein sequence ID" value="MEQ2243776.1"/>
    <property type="molecule type" value="Genomic_DNA"/>
</dbReference>
<reference evidence="2 3" key="1">
    <citation type="submission" date="2021-06" db="EMBL/GenBank/DDBJ databases">
        <authorList>
            <person name="Palmer J.M."/>
        </authorList>
    </citation>
    <scope>NUCLEOTIDE SEQUENCE [LARGE SCALE GENOMIC DNA]</scope>
    <source>
        <strain evidence="3">if_2019</strain>
        <tissue evidence="2">Muscle</tissue>
    </source>
</reference>
<evidence type="ECO:0000313" key="3">
    <source>
        <dbReference type="Proteomes" id="UP001482620"/>
    </source>
</evidence>